<dbReference type="EMBL" id="CP041616">
    <property type="protein sequence ID" value="QDO87051.1"/>
    <property type="molecule type" value="Genomic_DNA"/>
</dbReference>
<protein>
    <submittedName>
        <fullName evidence="1">Uncharacterized protein</fullName>
    </submittedName>
</protein>
<accession>A0A516G6A0</accession>
<sequence length="69" mass="7772">MANFKFDKNGMADLERAISQDLKRAEAEANKAADKESTPAGKARAFARVLRRYGVQDVNERELRRKFGG</sequence>
<proteinExistence type="predicted"/>
<evidence type="ECO:0000313" key="1">
    <source>
        <dbReference type="EMBL" id="QDO87051.1"/>
    </source>
</evidence>
<reference evidence="1 2" key="1">
    <citation type="submission" date="2019-07" db="EMBL/GenBank/DDBJ databases">
        <title>complete genome sequencing of Ornithinimicrobium sp. H23M54.</title>
        <authorList>
            <person name="Bae J.-W."/>
            <person name="Lee S.-Y."/>
        </authorList>
    </citation>
    <scope>NUCLEOTIDE SEQUENCE [LARGE SCALE GENOMIC DNA]</scope>
    <source>
        <strain evidence="1 2">H23M54</strain>
    </source>
</reference>
<evidence type="ECO:0000313" key="2">
    <source>
        <dbReference type="Proteomes" id="UP000315395"/>
    </source>
</evidence>
<gene>
    <name evidence="1" type="ORF">FNH13_00890</name>
</gene>
<name>A0A516G6A0_9MICO</name>
<keyword evidence="2" id="KW-1185">Reference proteome</keyword>
<dbReference type="Proteomes" id="UP000315395">
    <property type="component" value="Chromosome"/>
</dbReference>
<organism evidence="1 2">
    <name type="scientific">Ornithinimicrobium ciconiae</name>
    <dbReference type="NCBI Taxonomy" id="2594265"/>
    <lineage>
        <taxon>Bacteria</taxon>
        <taxon>Bacillati</taxon>
        <taxon>Actinomycetota</taxon>
        <taxon>Actinomycetes</taxon>
        <taxon>Micrococcales</taxon>
        <taxon>Ornithinimicrobiaceae</taxon>
        <taxon>Ornithinimicrobium</taxon>
    </lineage>
</organism>
<dbReference type="KEGG" id="orz:FNH13_00890"/>
<dbReference type="OrthoDB" id="5149390at2"/>
<dbReference type="AlphaFoldDB" id="A0A516G6A0"/>
<dbReference type="RefSeq" id="WP_143781713.1">
    <property type="nucleotide sequence ID" value="NZ_CP041616.1"/>
</dbReference>